<dbReference type="OrthoDB" id="9984275at2759"/>
<evidence type="ECO:0000256" key="1">
    <source>
        <dbReference type="ARBA" id="ARBA00004170"/>
    </source>
</evidence>
<dbReference type="GO" id="GO:0035494">
    <property type="term" value="P:SNARE complex disassembly"/>
    <property type="evidence" value="ECO:0007669"/>
    <property type="project" value="EnsemblFungi"/>
</dbReference>
<dbReference type="VEuPathDB" id="FungiDB:T551_03190"/>
<keyword evidence="8" id="KW-0175">Coiled coil</keyword>
<dbReference type="FunFam" id="1.25.40.10:FF:000049">
    <property type="entry name" value="Alpha-soluble NSF attachment protein-like"/>
    <property type="match status" value="1"/>
</dbReference>
<dbReference type="Gene3D" id="1.25.40.10">
    <property type="entry name" value="Tetratricopeptide repeat domain"/>
    <property type="match status" value="1"/>
</dbReference>
<dbReference type="AlphaFoldDB" id="A0A0W4ZFN5"/>
<dbReference type="PANTHER" id="PTHR13768">
    <property type="entry name" value="SOLUBLE NSF ATTACHMENT PROTEIN SNAP"/>
    <property type="match status" value="1"/>
</dbReference>
<dbReference type="GO" id="GO:0001671">
    <property type="term" value="F:ATPase activator activity"/>
    <property type="evidence" value="ECO:0007669"/>
    <property type="project" value="EnsemblFungi"/>
</dbReference>
<keyword evidence="10" id="KW-1185">Reference proteome</keyword>
<dbReference type="InterPro" id="IPR011990">
    <property type="entry name" value="TPR-like_helical_dom_sf"/>
</dbReference>
<dbReference type="GeneID" id="28941708"/>
<evidence type="ECO:0000256" key="4">
    <source>
        <dbReference type="ARBA" id="ARBA00022892"/>
    </source>
</evidence>
<proteinExistence type="inferred from homology"/>
<dbReference type="STRING" id="1408657.A0A0W4ZFN5"/>
<dbReference type="InterPro" id="IPR000744">
    <property type="entry name" value="NSF_attach"/>
</dbReference>
<dbReference type="GO" id="GO:0048280">
    <property type="term" value="P:vesicle fusion with Golgi apparatus"/>
    <property type="evidence" value="ECO:0007669"/>
    <property type="project" value="EnsemblFungi"/>
</dbReference>
<dbReference type="PANTHER" id="PTHR13768:SF8">
    <property type="entry name" value="ALPHA-SOLUBLE NSF ATTACHMENT PROTEIN"/>
    <property type="match status" value="1"/>
</dbReference>
<dbReference type="Proteomes" id="UP000053447">
    <property type="component" value="Unassembled WGS sequence"/>
</dbReference>
<dbReference type="GO" id="GO:0006914">
    <property type="term" value="P:autophagy"/>
    <property type="evidence" value="ECO:0007669"/>
    <property type="project" value="EnsemblFungi"/>
</dbReference>
<protein>
    <recommendedName>
        <fullName evidence="11">Vesicular-fusion protein sec17</fullName>
    </recommendedName>
</protein>
<comment type="similarity">
    <text evidence="2 7">Belongs to the SNAP family.</text>
</comment>
<evidence type="ECO:0000313" key="9">
    <source>
        <dbReference type="EMBL" id="KTW27196.1"/>
    </source>
</evidence>
<dbReference type="GO" id="GO:0005483">
    <property type="term" value="F:soluble NSF attachment protein activity"/>
    <property type="evidence" value="ECO:0007669"/>
    <property type="project" value="EnsemblFungi"/>
</dbReference>
<evidence type="ECO:0000256" key="6">
    <source>
        <dbReference type="ARBA" id="ARBA00023136"/>
    </source>
</evidence>
<reference evidence="10" key="1">
    <citation type="journal article" date="2016" name="Nat. Commun.">
        <title>Genome analysis of three Pneumocystis species reveals adaptation mechanisms to life exclusively in mammalian hosts.</title>
        <authorList>
            <person name="Ma L."/>
            <person name="Chen Z."/>
            <person name="Huang D.W."/>
            <person name="Kutty G."/>
            <person name="Ishihara M."/>
            <person name="Wang H."/>
            <person name="Abouelleil A."/>
            <person name="Bishop L."/>
            <person name="Davey E."/>
            <person name="Deng R."/>
            <person name="Deng X."/>
            <person name="Fan L."/>
            <person name="Fantoni G."/>
            <person name="Fitzgerald M."/>
            <person name="Gogineni E."/>
            <person name="Goldberg J.M."/>
            <person name="Handley G."/>
            <person name="Hu X."/>
            <person name="Huber C."/>
            <person name="Jiao X."/>
            <person name="Jones K."/>
            <person name="Levin J.Z."/>
            <person name="Liu Y."/>
            <person name="Macdonald P."/>
            <person name="Melnikov A."/>
            <person name="Raley C."/>
            <person name="Sassi M."/>
            <person name="Sherman B.T."/>
            <person name="Song X."/>
            <person name="Sykes S."/>
            <person name="Tran B."/>
            <person name="Walsh L."/>
            <person name="Xia Y."/>
            <person name="Yang J."/>
            <person name="Young S."/>
            <person name="Zeng Q."/>
            <person name="Zheng X."/>
            <person name="Stephens R."/>
            <person name="Nusbaum C."/>
            <person name="Birren B.W."/>
            <person name="Azadi P."/>
            <person name="Lempicki R.A."/>
            <person name="Cuomo C.A."/>
            <person name="Kovacs J.A."/>
        </authorList>
    </citation>
    <scope>NUCLEOTIDE SEQUENCE [LARGE SCALE GENOMIC DNA]</scope>
    <source>
        <strain evidence="10">RU7</strain>
    </source>
</reference>
<keyword evidence="6 7" id="KW-0472">Membrane</keyword>
<dbReference type="eggNOG" id="KOG1586">
    <property type="taxonomic scope" value="Eukaryota"/>
</dbReference>
<dbReference type="GO" id="GO:0031201">
    <property type="term" value="C:SNARE complex"/>
    <property type="evidence" value="ECO:0007669"/>
    <property type="project" value="EnsemblFungi"/>
</dbReference>
<accession>A0A0W4ZFN5</accession>
<dbReference type="CDD" id="cd15832">
    <property type="entry name" value="SNAP"/>
    <property type="match status" value="1"/>
</dbReference>
<dbReference type="EMBL" id="LFWA01000015">
    <property type="protein sequence ID" value="KTW27196.1"/>
    <property type="molecule type" value="Genomic_DNA"/>
</dbReference>
<comment type="subcellular location">
    <subcellularLocation>
        <location evidence="1 7">Membrane</location>
        <topology evidence="1 7">Peripheral membrane protein</topology>
    </subcellularLocation>
</comment>
<dbReference type="SUPFAM" id="SSF48452">
    <property type="entry name" value="TPR-like"/>
    <property type="match status" value="1"/>
</dbReference>
<keyword evidence="4 7" id="KW-0931">ER-Golgi transport</keyword>
<evidence type="ECO:0000313" key="10">
    <source>
        <dbReference type="Proteomes" id="UP000053447"/>
    </source>
</evidence>
<dbReference type="GO" id="GO:0042144">
    <property type="term" value="P:vacuole fusion, non-autophagic"/>
    <property type="evidence" value="ECO:0007669"/>
    <property type="project" value="EnsemblFungi"/>
</dbReference>
<evidence type="ECO:0000256" key="7">
    <source>
        <dbReference type="RuleBase" id="RU367013"/>
    </source>
</evidence>
<dbReference type="PRINTS" id="PR00448">
    <property type="entry name" value="NSFATTACHMNT"/>
</dbReference>
<dbReference type="RefSeq" id="XP_018228352.1">
    <property type="nucleotide sequence ID" value="XM_018375453.1"/>
</dbReference>
<feature type="coiled-coil region" evidence="8">
    <location>
        <begin position="122"/>
        <end position="185"/>
    </location>
</feature>
<comment type="caution">
    <text evidence="9">The sequence shown here is derived from an EMBL/GenBank/DDBJ whole genome shotgun (WGS) entry which is preliminary data.</text>
</comment>
<evidence type="ECO:0000256" key="8">
    <source>
        <dbReference type="SAM" id="Coils"/>
    </source>
</evidence>
<gene>
    <name evidence="9" type="ORF">T551_03190</name>
</gene>
<evidence type="ECO:0000256" key="3">
    <source>
        <dbReference type="ARBA" id="ARBA00022448"/>
    </source>
</evidence>
<comment type="function">
    <text evidence="7">Required for vesicular transport between the endoplasmic reticulum and the Golgi apparatus.</text>
</comment>
<evidence type="ECO:0008006" key="11">
    <source>
        <dbReference type="Google" id="ProtNLM"/>
    </source>
</evidence>
<keyword evidence="5 7" id="KW-0653">Protein transport</keyword>
<sequence>MTDPRLLLEKANKKSASHGGFLSLFGGNNYGEAAELYLAAANAFRLQKQGREAGEALEKAASMQLKIDEKDEAANTLVEAYKVYRKTNPEGLNMARVIETAIQMFTYRGNFRRAAGYKMDVAALYETELMDMQKALESYDEAGEWYSNDQAEALSSKAYLKVAELAALEEQYSLAIQKFEEVARKSINNNLTKWSVKDYFLKAGICHFNSGDMIAARRALEHYIDLDLTFQSTREYKLLEDILHAIESGDSDLFTEKVREYDQLSKLDKWKTTLLLRIKNSINEEPDLT</sequence>
<dbReference type="Pfam" id="PF14938">
    <property type="entry name" value="SNAP"/>
    <property type="match status" value="1"/>
</dbReference>
<dbReference type="GO" id="GO:0005829">
    <property type="term" value="C:cytosol"/>
    <property type="evidence" value="ECO:0007669"/>
    <property type="project" value="EnsemblFungi"/>
</dbReference>
<evidence type="ECO:0000256" key="2">
    <source>
        <dbReference type="ARBA" id="ARBA00010050"/>
    </source>
</evidence>
<dbReference type="GO" id="GO:0005774">
    <property type="term" value="C:vacuolar membrane"/>
    <property type="evidence" value="ECO:0007669"/>
    <property type="project" value="TreeGrafter"/>
</dbReference>
<dbReference type="GO" id="GO:0006886">
    <property type="term" value="P:intracellular protein transport"/>
    <property type="evidence" value="ECO:0007669"/>
    <property type="project" value="UniProtKB-UniRule"/>
</dbReference>
<evidence type="ECO:0000256" key="5">
    <source>
        <dbReference type="ARBA" id="ARBA00022927"/>
    </source>
</evidence>
<name>A0A0W4ZFN5_PNEJ7</name>
<keyword evidence="3 7" id="KW-0813">Transport</keyword>
<organism evidence="9 10">
    <name type="scientific">Pneumocystis jirovecii (strain RU7)</name>
    <name type="common">Human pneumocystis pneumonia agent</name>
    <dbReference type="NCBI Taxonomy" id="1408657"/>
    <lineage>
        <taxon>Eukaryota</taxon>
        <taxon>Fungi</taxon>
        <taxon>Dikarya</taxon>
        <taxon>Ascomycota</taxon>
        <taxon>Taphrinomycotina</taxon>
        <taxon>Pneumocystomycetes</taxon>
        <taxon>Pneumocystaceae</taxon>
        <taxon>Pneumocystis</taxon>
    </lineage>
</organism>
<dbReference type="GO" id="GO:0019905">
    <property type="term" value="F:syntaxin binding"/>
    <property type="evidence" value="ECO:0007669"/>
    <property type="project" value="TreeGrafter"/>
</dbReference>